<dbReference type="InterPro" id="IPR015422">
    <property type="entry name" value="PyrdxlP-dep_Trfase_small"/>
</dbReference>
<evidence type="ECO:0000313" key="15">
    <source>
        <dbReference type="Proteomes" id="UP000235925"/>
    </source>
</evidence>
<dbReference type="UniPathway" id="UPA00135">
    <property type="reaction ID" value="UER00197"/>
</dbReference>
<dbReference type="UniPathway" id="UPA00244">
    <property type="reaction ID" value="UER00311"/>
</dbReference>
<keyword evidence="6 12" id="KW-0808">Transferase</keyword>
<name>A0A2N8S060_STUST</name>
<comment type="subcellular location">
    <subcellularLocation>
        <location evidence="12">Cytoplasm</location>
    </subcellularLocation>
</comment>
<dbReference type="InterPro" id="IPR022278">
    <property type="entry name" value="Pser_aminoTfrase"/>
</dbReference>
<dbReference type="FunFam" id="3.90.1150.10:FF:000006">
    <property type="entry name" value="Phosphoserine aminotransferase"/>
    <property type="match status" value="1"/>
</dbReference>
<evidence type="ECO:0000256" key="6">
    <source>
        <dbReference type="ARBA" id="ARBA00022679"/>
    </source>
</evidence>
<evidence type="ECO:0000256" key="12">
    <source>
        <dbReference type="HAMAP-Rule" id="MF_00160"/>
    </source>
</evidence>
<evidence type="ECO:0000256" key="3">
    <source>
        <dbReference type="ARBA" id="ARBA00006904"/>
    </source>
</evidence>
<feature type="modified residue" description="N6-(pyridoxal phosphate)lysine" evidence="12">
    <location>
        <position position="202"/>
    </location>
</feature>
<keyword evidence="8 12" id="KW-0664">Pyridoxine biosynthesis</keyword>
<keyword evidence="9 12" id="KW-0718">Serine biosynthesis</keyword>
<evidence type="ECO:0000256" key="10">
    <source>
        <dbReference type="ARBA" id="ARBA00047630"/>
    </source>
</evidence>
<dbReference type="InterPro" id="IPR000192">
    <property type="entry name" value="Aminotrans_V_dom"/>
</dbReference>
<sequence>MACTSSEQPERYNFASGPAMLPEEVLEQIREELPNWRNTGSSVLEQPFTSTAFKQLMAETEADLRALLTIPDNYRVLFMQGGASAQFGLLPLNLLRPGQSADYLESGHWARKAINEARRHSPVNVIASGAGQAFVALPAIDHWRLDSDAGYCHITSNETANGLQLQEFPELSVPLVADMTSDLLTRPLPIERFGLIYTSTQKNLGVAGLCMVIIRDDLLRAPPAGLPAAFSYALQAEQQSRFNTPPTFALYVTGLMLRWVAHKGGVAAMARVAQQRSELLYRCIEASELFRCQQSPADRSPINVCFQLSDPGLTETFLSHAEQNGLANLRGHAATGGIRASLYNAMPLTGVTHLVKFMTHFERLHG</sequence>
<comment type="catalytic activity">
    <reaction evidence="10 12">
        <text>4-(phosphooxy)-L-threonine + 2-oxoglutarate = (R)-3-hydroxy-2-oxo-4-phosphooxybutanoate + L-glutamate</text>
        <dbReference type="Rhea" id="RHEA:16573"/>
        <dbReference type="ChEBI" id="CHEBI:16810"/>
        <dbReference type="ChEBI" id="CHEBI:29985"/>
        <dbReference type="ChEBI" id="CHEBI:58452"/>
        <dbReference type="ChEBI" id="CHEBI:58538"/>
        <dbReference type="EC" id="2.6.1.52"/>
    </reaction>
</comment>
<comment type="catalytic activity">
    <reaction evidence="11 12">
        <text>O-phospho-L-serine + 2-oxoglutarate = 3-phosphooxypyruvate + L-glutamate</text>
        <dbReference type="Rhea" id="RHEA:14329"/>
        <dbReference type="ChEBI" id="CHEBI:16810"/>
        <dbReference type="ChEBI" id="CHEBI:18110"/>
        <dbReference type="ChEBI" id="CHEBI:29985"/>
        <dbReference type="ChEBI" id="CHEBI:57524"/>
        <dbReference type="EC" id="2.6.1.52"/>
    </reaction>
</comment>
<dbReference type="GO" id="GO:0008615">
    <property type="term" value="P:pyridoxine biosynthetic process"/>
    <property type="evidence" value="ECO:0007669"/>
    <property type="project" value="UniProtKB-UniRule"/>
</dbReference>
<keyword evidence="7 12" id="KW-0663">Pyridoxal phosphate</keyword>
<dbReference type="Gene3D" id="3.40.640.10">
    <property type="entry name" value="Type I PLP-dependent aspartate aminotransferase-like (Major domain)"/>
    <property type="match status" value="1"/>
</dbReference>
<dbReference type="EMBL" id="POUN01000004">
    <property type="protein sequence ID" value="PNF79976.1"/>
    <property type="molecule type" value="Genomic_DNA"/>
</dbReference>
<reference evidence="14 15" key="1">
    <citation type="submission" date="2018-01" db="EMBL/GenBank/DDBJ databases">
        <title>Denitrification phenotypes of diverse strains of Pseudomonas stutzeri.</title>
        <authorList>
            <person name="Milligan D.A."/>
            <person name="Bergaust L."/>
            <person name="Bakken L.R."/>
            <person name="Frostegard A."/>
        </authorList>
    </citation>
    <scope>NUCLEOTIDE SEQUENCE [LARGE SCALE GENOMIC DNA]</scope>
    <source>
        <strain evidence="14 15">KC</strain>
    </source>
</reference>
<accession>A0A2N8S060</accession>
<dbReference type="Proteomes" id="UP000235925">
    <property type="component" value="Unassembled WGS sequence"/>
</dbReference>
<feature type="binding site" evidence="12">
    <location>
        <begin position="83"/>
        <end position="84"/>
    </location>
    <ligand>
        <name>pyridoxal 5'-phosphate</name>
        <dbReference type="ChEBI" id="CHEBI:597326"/>
    </ligand>
</feature>
<comment type="function">
    <text evidence="12">Catalyzes the reversible conversion of 3-phosphohydroxypyruvate to phosphoserine and of 3-hydroxy-2-oxo-4-phosphonooxybutanoate to phosphohydroxythreonine.</text>
</comment>
<evidence type="ECO:0000256" key="1">
    <source>
        <dbReference type="ARBA" id="ARBA00004915"/>
    </source>
</evidence>
<dbReference type="FunFam" id="3.40.640.10:FF:000010">
    <property type="entry name" value="Phosphoserine aminotransferase"/>
    <property type="match status" value="1"/>
</dbReference>
<evidence type="ECO:0000256" key="4">
    <source>
        <dbReference type="ARBA" id="ARBA00022576"/>
    </source>
</evidence>
<keyword evidence="5 12" id="KW-0028">Amino-acid biosynthesis</keyword>
<evidence type="ECO:0000256" key="7">
    <source>
        <dbReference type="ARBA" id="ARBA00022898"/>
    </source>
</evidence>
<evidence type="ECO:0000256" key="9">
    <source>
        <dbReference type="ARBA" id="ARBA00023299"/>
    </source>
</evidence>
<feature type="binding site" evidence="12">
    <location>
        <position position="109"/>
    </location>
    <ligand>
        <name>pyridoxal 5'-phosphate</name>
        <dbReference type="ChEBI" id="CHEBI:597326"/>
    </ligand>
</feature>
<keyword evidence="4 12" id="KW-0032">Aminotransferase</keyword>
<proteinExistence type="inferred from homology"/>
<dbReference type="InterPro" id="IPR015421">
    <property type="entry name" value="PyrdxlP-dep_Trfase_major"/>
</dbReference>
<dbReference type="HAMAP" id="MF_00160">
    <property type="entry name" value="SerC_aminotrans_5"/>
    <property type="match status" value="1"/>
</dbReference>
<feature type="domain" description="Aminotransferase class V" evidence="13">
    <location>
        <begin position="12"/>
        <end position="352"/>
    </location>
</feature>
<dbReference type="PANTHER" id="PTHR43247:SF1">
    <property type="entry name" value="PHOSPHOSERINE AMINOTRANSFERASE"/>
    <property type="match status" value="1"/>
</dbReference>
<dbReference type="SUPFAM" id="SSF53383">
    <property type="entry name" value="PLP-dependent transferases"/>
    <property type="match status" value="1"/>
</dbReference>
<organism evidence="14 15">
    <name type="scientific">Stutzerimonas stutzeri</name>
    <name type="common">Pseudomonas stutzeri</name>
    <dbReference type="NCBI Taxonomy" id="316"/>
    <lineage>
        <taxon>Bacteria</taxon>
        <taxon>Pseudomonadati</taxon>
        <taxon>Pseudomonadota</taxon>
        <taxon>Gammaproteobacteria</taxon>
        <taxon>Pseudomonadales</taxon>
        <taxon>Pseudomonadaceae</taxon>
        <taxon>Stutzerimonas</taxon>
    </lineage>
</organism>
<feature type="binding site" evidence="12">
    <location>
        <position position="16"/>
    </location>
    <ligand>
        <name>L-glutamate</name>
        <dbReference type="ChEBI" id="CHEBI:29985"/>
    </ligand>
</feature>
<comment type="subunit">
    <text evidence="12">Homodimer.</text>
</comment>
<dbReference type="PANTHER" id="PTHR43247">
    <property type="entry name" value="PHOSPHOSERINE AMINOTRANSFERASE"/>
    <property type="match status" value="1"/>
</dbReference>
<evidence type="ECO:0000256" key="2">
    <source>
        <dbReference type="ARBA" id="ARBA00005099"/>
    </source>
</evidence>
<evidence type="ECO:0000256" key="11">
    <source>
        <dbReference type="ARBA" id="ARBA00049007"/>
    </source>
</evidence>
<evidence type="ECO:0000256" key="5">
    <source>
        <dbReference type="ARBA" id="ARBA00022605"/>
    </source>
</evidence>
<dbReference type="GO" id="GO:0004648">
    <property type="term" value="F:O-phospho-L-serine:2-oxoglutarate aminotransferase activity"/>
    <property type="evidence" value="ECO:0007669"/>
    <property type="project" value="UniProtKB-UniRule"/>
</dbReference>
<feature type="binding site" evidence="12">
    <location>
        <position position="159"/>
    </location>
    <ligand>
        <name>pyridoxal 5'-phosphate</name>
        <dbReference type="ChEBI" id="CHEBI:597326"/>
    </ligand>
</feature>
<feature type="binding site" evidence="12">
    <location>
        <begin position="243"/>
        <end position="244"/>
    </location>
    <ligand>
        <name>pyridoxal 5'-phosphate</name>
        <dbReference type="ChEBI" id="CHEBI:597326"/>
    </ligand>
</feature>
<dbReference type="GO" id="GO:0030170">
    <property type="term" value="F:pyridoxal phosphate binding"/>
    <property type="evidence" value="ECO:0007669"/>
    <property type="project" value="UniProtKB-UniRule"/>
</dbReference>
<evidence type="ECO:0000256" key="8">
    <source>
        <dbReference type="ARBA" id="ARBA00023096"/>
    </source>
</evidence>
<comment type="cofactor">
    <cofactor evidence="12">
        <name>pyridoxal 5'-phosphate</name>
        <dbReference type="ChEBI" id="CHEBI:597326"/>
    </cofactor>
    <text evidence="12">Binds 1 pyridoxal phosphate per subunit.</text>
</comment>
<comment type="pathway">
    <text evidence="2 12">Amino-acid biosynthesis; L-serine biosynthesis; L-serine from 3-phospho-D-glycerate: step 2/3.</text>
</comment>
<dbReference type="InterPro" id="IPR015424">
    <property type="entry name" value="PyrdxlP-dep_Trfase"/>
</dbReference>
<evidence type="ECO:0000313" key="14">
    <source>
        <dbReference type="EMBL" id="PNF79976.1"/>
    </source>
</evidence>
<comment type="caution">
    <text evidence="12">Lacks conserved residue(s) required for the propagation of feature annotation.</text>
</comment>
<dbReference type="PIRSF" id="PIRSF000525">
    <property type="entry name" value="SerC"/>
    <property type="match status" value="1"/>
</dbReference>
<dbReference type="OrthoDB" id="9809412at2"/>
<dbReference type="Gene3D" id="3.90.1150.10">
    <property type="entry name" value="Aspartate Aminotransferase, domain 1"/>
    <property type="match status" value="1"/>
</dbReference>
<dbReference type="EC" id="2.6.1.52" evidence="12"/>
<dbReference type="GO" id="GO:0006564">
    <property type="term" value="P:L-serine biosynthetic process"/>
    <property type="evidence" value="ECO:0007669"/>
    <property type="project" value="UniProtKB-UniRule"/>
</dbReference>
<gene>
    <name evidence="12" type="primary">serC</name>
    <name evidence="14" type="ORF">CXK92_15225</name>
</gene>
<dbReference type="Pfam" id="PF00266">
    <property type="entry name" value="Aminotran_5"/>
    <property type="match status" value="1"/>
</dbReference>
<protein>
    <recommendedName>
        <fullName evidence="12">Phosphoserine aminotransferase</fullName>
        <ecNumber evidence="12">2.6.1.52</ecNumber>
    </recommendedName>
    <alternativeName>
        <fullName evidence="12">Phosphohydroxythreonine aminotransferase</fullName>
        <shortName evidence="12">PSAT</shortName>
    </alternativeName>
</protein>
<feature type="binding site" evidence="12">
    <location>
        <position position="201"/>
    </location>
    <ligand>
        <name>pyridoxal 5'-phosphate</name>
        <dbReference type="ChEBI" id="CHEBI:597326"/>
    </ligand>
</feature>
<comment type="caution">
    <text evidence="14">The sequence shown here is derived from an EMBL/GenBank/DDBJ whole genome shotgun (WGS) entry which is preliminary data.</text>
</comment>
<keyword evidence="12" id="KW-0963">Cytoplasm</keyword>
<comment type="similarity">
    <text evidence="3 12">Belongs to the class-V pyridoxal-phosphate-dependent aminotransferase family. SerC subfamily.</text>
</comment>
<dbReference type="NCBIfam" id="NF003764">
    <property type="entry name" value="PRK05355.1"/>
    <property type="match status" value="1"/>
</dbReference>
<dbReference type="AlphaFoldDB" id="A0A2N8S060"/>
<comment type="pathway">
    <text evidence="1 12">Cofactor biosynthesis; pyridoxine 5'-phosphate biosynthesis; pyridoxine 5'-phosphate from D-erythrose 4-phosphate: step 3/5.</text>
</comment>
<dbReference type="GO" id="GO:0005737">
    <property type="term" value="C:cytoplasm"/>
    <property type="evidence" value="ECO:0007669"/>
    <property type="project" value="UniProtKB-SubCell"/>
</dbReference>
<feature type="binding site" evidence="12">
    <location>
        <position position="178"/>
    </location>
    <ligand>
        <name>pyridoxal 5'-phosphate</name>
        <dbReference type="ChEBI" id="CHEBI:597326"/>
    </ligand>
</feature>
<evidence type="ECO:0000259" key="13">
    <source>
        <dbReference type="Pfam" id="PF00266"/>
    </source>
</evidence>
<dbReference type="RefSeq" id="WP_102825863.1">
    <property type="nucleotide sequence ID" value="NZ_CP139348.1"/>
</dbReference>